<keyword evidence="1" id="KW-1185">Reference proteome</keyword>
<protein>
    <submittedName>
        <fullName evidence="2">ParB/Sulfiredoxin domain-containing protein</fullName>
    </submittedName>
</protein>
<sequence>MEIVKSRFVRSSAELEGHPAVATRRIKLADLIHDATIRGINASYVEEIISAMITKKWQHDQTLFTVRYDRKTEKYLVLDGNHRLEATICFKTQVGQKKEPKMGNCRKRVKC</sequence>
<accession>A0A914PYL8</accession>
<organism evidence="1 2">
    <name type="scientific">Panagrolaimus davidi</name>
    <dbReference type="NCBI Taxonomy" id="227884"/>
    <lineage>
        <taxon>Eukaryota</taxon>
        <taxon>Metazoa</taxon>
        <taxon>Ecdysozoa</taxon>
        <taxon>Nematoda</taxon>
        <taxon>Chromadorea</taxon>
        <taxon>Rhabditida</taxon>
        <taxon>Tylenchina</taxon>
        <taxon>Panagrolaimomorpha</taxon>
        <taxon>Panagrolaimoidea</taxon>
        <taxon>Panagrolaimidae</taxon>
        <taxon>Panagrolaimus</taxon>
    </lineage>
</organism>
<evidence type="ECO:0000313" key="2">
    <source>
        <dbReference type="WBParaSite" id="PDA_v2.g23489.t1"/>
    </source>
</evidence>
<dbReference type="Proteomes" id="UP000887578">
    <property type="component" value="Unplaced"/>
</dbReference>
<dbReference type="WBParaSite" id="PDA_v2.g23489.t1">
    <property type="protein sequence ID" value="PDA_v2.g23489.t1"/>
    <property type="gene ID" value="PDA_v2.g23489"/>
</dbReference>
<reference evidence="2" key="1">
    <citation type="submission" date="2022-11" db="UniProtKB">
        <authorList>
            <consortium name="WormBaseParasite"/>
        </authorList>
    </citation>
    <scope>IDENTIFICATION</scope>
</reference>
<name>A0A914PYL8_9BILA</name>
<evidence type="ECO:0000313" key="1">
    <source>
        <dbReference type="Proteomes" id="UP000887578"/>
    </source>
</evidence>
<proteinExistence type="predicted"/>
<dbReference type="AlphaFoldDB" id="A0A914PYL8"/>